<evidence type="ECO:0000256" key="4">
    <source>
        <dbReference type="ARBA" id="ARBA00022771"/>
    </source>
</evidence>
<evidence type="ECO:0000256" key="3">
    <source>
        <dbReference type="ARBA" id="ARBA00022737"/>
    </source>
</evidence>
<proteinExistence type="predicted"/>
<evidence type="ECO:0000256" key="7">
    <source>
        <dbReference type="PROSITE-ProRule" id="PRU00042"/>
    </source>
</evidence>
<sequence length="338" mass="37016">MSDFSYPPPPLEAFQNYDYLNKQHTQNLEFSLFHSPCDLEAPPPEFFEVDIDSGLEGFEEQLQLLTVSNNHNYTIPRGPAGPLSTLTTSGVSESASDDIFSDVSSFYGQPTSNNSPTFDFSQIDMQFQRARVGSDYGAPQSFSLDDHSDPTSFGQLPPTPPRSPPVPMSAGPKGFPVRSSYSDYGPPSRRSAGDIFSQIGFNNSLGQNTVSPLHLSTQLPPLGPPTPMQAEELKGDPRKKYKCPSCPRGFARAYNLKTHMATHDPNRLKPHVCPHRSCGRSFSRKHDLGRHLVSIHRDESLQASKKVIGVGAGNRNWCDTCGKGSVGGTKACDCHDIK</sequence>
<dbReference type="EMBL" id="SDEE01000686">
    <property type="protein sequence ID" value="RXW14541.1"/>
    <property type="molecule type" value="Genomic_DNA"/>
</dbReference>
<keyword evidence="6" id="KW-0539">Nucleus</keyword>
<dbReference type="GO" id="GO:0010468">
    <property type="term" value="P:regulation of gene expression"/>
    <property type="evidence" value="ECO:0007669"/>
    <property type="project" value="TreeGrafter"/>
</dbReference>
<feature type="compositionally biased region" description="Pro residues" evidence="8">
    <location>
        <begin position="157"/>
        <end position="167"/>
    </location>
</feature>
<dbReference type="PROSITE" id="PS50157">
    <property type="entry name" value="ZINC_FINGER_C2H2_2"/>
    <property type="match status" value="2"/>
</dbReference>
<evidence type="ECO:0000256" key="6">
    <source>
        <dbReference type="ARBA" id="ARBA00023242"/>
    </source>
</evidence>
<dbReference type="AlphaFoldDB" id="A0A4Q2D7F9"/>
<keyword evidence="11" id="KW-1185">Reference proteome</keyword>
<evidence type="ECO:0000256" key="2">
    <source>
        <dbReference type="ARBA" id="ARBA00022723"/>
    </source>
</evidence>
<dbReference type="InterPro" id="IPR036236">
    <property type="entry name" value="Znf_C2H2_sf"/>
</dbReference>
<dbReference type="PANTHER" id="PTHR16515:SF49">
    <property type="entry name" value="GASTRULA ZINC FINGER PROTEIN XLCGF49.1-LIKE-RELATED"/>
    <property type="match status" value="1"/>
</dbReference>
<dbReference type="PANTHER" id="PTHR16515">
    <property type="entry name" value="PR DOMAIN ZINC FINGER PROTEIN"/>
    <property type="match status" value="1"/>
</dbReference>
<dbReference type="InterPro" id="IPR013087">
    <property type="entry name" value="Znf_C2H2_type"/>
</dbReference>
<feature type="domain" description="C2H2-type" evidence="9">
    <location>
        <begin position="271"/>
        <end position="301"/>
    </location>
</feature>
<evidence type="ECO:0000313" key="10">
    <source>
        <dbReference type="EMBL" id="RXW14541.1"/>
    </source>
</evidence>
<keyword evidence="4 7" id="KW-0863">Zinc-finger</keyword>
<evidence type="ECO:0000259" key="9">
    <source>
        <dbReference type="PROSITE" id="PS50157"/>
    </source>
</evidence>
<dbReference type="SMART" id="SM00355">
    <property type="entry name" value="ZnF_C2H2"/>
    <property type="match status" value="2"/>
</dbReference>
<dbReference type="GO" id="GO:0008270">
    <property type="term" value="F:zinc ion binding"/>
    <property type="evidence" value="ECO:0007669"/>
    <property type="project" value="UniProtKB-KW"/>
</dbReference>
<evidence type="ECO:0000256" key="1">
    <source>
        <dbReference type="ARBA" id="ARBA00004123"/>
    </source>
</evidence>
<reference evidence="10 11" key="1">
    <citation type="submission" date="2019-01" db="EMBL/GenBank/DDBJ databases">
        <title>Draft genome sequence of Psathyrella aberdarensis IHI B618.</title>
        <authorList>
            <person name="Buettner E."/>
            <person name="Kellner H."/>
        </authorList>
    </citation>
    <scope>NUCLEOTIDE SEQUENCE [LARGE SCALE GENOMIC DNA]</scope>
    <source>
        <strain evidence="10 11">IHI B618</strain>
    </source>
</reference>
<protein>
    <recommendedName>
        <fullName evidence="9">C2H2-type domain-containing protein</fullName>
    </recommendedName>
</protein>
<dbReference type="FunFam" id="3.30.160.60:FF:000100">
    <property type="entry name" value="Zinc finger 45-like"/>
    <property type="match status" value="1"/>
</dbReference>
<keyword evidence="2" id="KW-0479">Metal-binding</keyword>
<feature type="region of interest" description="Disordered" evidence="8">
    <location>
        <begin position="135"/>
        <end position="177"/>
    </location>
</feature>
<dbReference type="Proteomes" id="UP000290288">
    <property type="component" value="Unassembled WGS sequence"/>
</dbReference>
<evidence type="ECO:0000313" key="11">
    <source>
        <dbReference type="Proteomes" id="UP000290288"/>
    </source>
</evidence>
<keyword evidence="3" id="KW-0677">Repeat</keyword>
<feature type="domain" description="C2H2-type" evidence="9">
    <location>
        <begin position="241"/>
        <end position="268"/>
    </location>
</feature>
<dbReference type="STRING" id="2316362.A0A4Q2D7F9"/>
<dbReference type="PROSITE" id="PS00028">
    <property type="entry name" value="ZINC_FINGER_C2H2_1"/>
    <property type="match status" value="2"/>
</dbReference>
<evidence type="ECO:0000256" key="5">
    <source>
        <dbReference type="ARBA" id="ARBA00022833"/>
    </source>
</evidence>
<dbReference type="Gene3D" id="3.30.160.60">
    <property type="entry name" value="Classic Zinc Finger"/>
    <property type="match status" value="2"/>
</dbReference>
<dbReference type="InterPro" id="IPR050331">
    <property type="entry name" value="Zinc_finger"/>
</dbReference>
<comment type="caution">
    <text evidence="10">The sequence shown here is derived from an EMBL/GenBank/DDBJ whole genome shotgun (WGS) entry which is preliminary data.</text>
</comment>
<dbReference type="GO" id="GO:0005634">
    <property type="term" value="C:nucleus"/>
    <property type="evidence" value="ECO:0007669"/>
    <property type="project" value="UniProtKB-SubCell"/>
</dbReference>
<keyword evidence="5" id="KW-0862">Zinc</keyword>
<dbReference type="SUPFAM" id="SSF57667">
    <property type="entry name" value="beta-beta-alpha zinc fingers"/>
    <property type="match status" value="1"/>
</dbReference>
<evidence type="ECO:0000256" key="8">
    <source>
        <dbReference type="SAM" id="MobiDB-lite"/>
    </source>
</evidence>
<accession>A0A4Q2D7F9</accession>
<name>A0A4Q2D7F9_9AGAR</name>
<dbReference type="OrthoDB" id="8117402at2759"/>
<dbReference type="Pfam" id="PF00096">
    <property type="entry name" value="zf-C2H2"/>
    <property type="match status" value="1"/>
</dbReference>
<comment type="subcellular location">
    <subcellularLocation>
        <location evidence="1">Nucleus</location>
    </subcellularLocation>
</comment>
<gene>
    <name evidence="10" type="ORF">EST38_g11317</name>
</gene>
<organism evidence="10 11">
    <name type="scientific">Candolleomyces aberdarensis</name>
    <dbReference type="NCBI Taxonomy" id="2316362"/>
    <lineage>
        <taxon>Eukaryota</taxon>
        <taxon>Fungi</taxon>
        <taxon>Dikarya</taxon>
        <taxon>Basidiomycota</taxon>
        <taxon>Agaricomycotina</taxon>
        <taxon>Agaricomycetes</taxon>
        <taxon>Agaricomycetidae</taxon>
        <taxon>Agaricales</taxon>
        <taxon>Agaricineae</taxon>
        <taxon>Psathyrellaceae</taxon>
        <taxon>Candolleomyces</taxon>
    </lineage>
</organism>